<keyword evidence="5" id="KW-1185">Reference proteome</keyword>
<protein>
    <submittedName>
        <fullName evidence="6">Nodal modulator 3-like</fullName>
    </submittedName>
</protein>
<reference evidence="6" key="1">
    <citation type="submission" date="2025-08" db="UniProtKB">
        <authorList>
            <consortium name="RefSeq"/>
        </authorList>
    </citation>
    <scope>IDENTIFICATION</scope>
</reference>
<dbReference type="AlphaFoldDB" id="A0A6I9YQB9"/>
<evidence type="ECO:0000313" key="5">
    <source>
        <dbReference type="Proteomes" id="UP000504617"/>
    </source>
</evidence>
<dbReference type="PANTHER" id="PTHR23303:SF14">
    <property type="entry name" value="BOS COMPLEX SUBUNIT NOMO1-RELATED"/>
    <property type="match status" value="1"/>
</dbReference>
<accession>A0A6I9YQB9</accession>
<dbReference type="OrthoDB" id="10263633at2759"/>
<dbReference type="PANTHER" id="PTHR23303">
    <property type="entry name" value="CARBOXYPEPTIDASE REGULATORY REGION-CONTAINING"/>
    <property type="match status" value="1"/>
</dbReference>
<feature type="chain" id="PRO_5026964028" evidence="2">
    <location>
        <begin position="30"/>
        <end position="168"/>
    </location>
</feature>
<evidence type="ECO:0000256" key="2">
    <source>
        <dbReference type="SAM" id="SignalP"/>
    </source>
</evidence>
<dbReference type="InterPro" id="IPR055075">
    <property type="entry name" value="NOMO-like_N"/>
</dbReference>
<dbReference type="GeneID" id="106552563"/>
<evidence type="ECO:0000313" key="6">
    <source>
        <dbReference type="RefSeq" id="XP_013926356.1"/>
    </source>
</evidence>
<feature type="signal peptide" evidence="2">
    <location>
        <begin position="1"/>
        <end position="29"/>
    </location>
</feature>
<dbReference type="KEGG" id="tsr:106552563"/>
<feature type="domain" description="NOMO-like N-terminal beta-sandwich" evidence="3">
    <location>
        <begin position="38"/>
        <end position="122"/>
    </location>
</feature>
<keyword evidence="1 2" id="KW-0732">Signal</keyword>
<dbReference type="Pfam" id="PF22898">
    <property type="entry name" value="NOMO1-like_1st"/>
    <property type="match status" value="1"/>
</dbReference>
<proteinExistence type="predicted"/>
<feature type="domain" description="NOMO second beta-sandwich" evidence="4">
    <location>
        <begin position="124"/>
        <end position="168"/>
    </location>
</feature>
<evidence type="ECO:0000259" key="4">
    <source>
        <dbReference type="Pfam" id="PF22904"/>
    </source>
</evidence>
<dbReference type="GO" id="GO:0005789">
    <property type="term" value="C:endoplasmic reticulum membrane"/>
    <property type="evidence" value="ECO:0007669"/>
    <property type="project" value="TreeGrafter"/>
</dbReference>
<evidence type="ECO:0000259" key="3">
    <source>
        <dbReference type="Pfam" id="PF22898"/>
    </source>
</evidence>
<dbReference type="Pfam" id="PF22904">
    <property type="entry name" value="NOMO1-like_2nd"/>
    <property type="match status" value="1"/>
</dbReference>
<evidence type="ECO:0000256" key="1">
    <source>
        <dbReference type="ARBA" id="ARBA00022729"/>
    </source>
</evidence>
<dbReference type="Proteomes" id="UP000504617">
    <property type="component" value="Unplaced"/>
</dbReference>
<dbReference type="InterPro" id="IPR051417">
    <property type="entry name" value="SDr/BOS_complex"/>
</dbReference>
<gene>
    <name evidence="6" type="primary">LOC106552563</name>
</gene>
<dbReference type="InterPro" id="IPR055074">
    <property type="entry name" value="NOMO1-3_2nd"/>
</dbReference>
<dbReference type="RefSeq" id="XP_013926356.1">
    <property type="nucleotide sequence ID" value="XM_014070881.1"/>
</dbReference>
<name>A0A6I9YQB9_9SAUR</name>
<sequence length="168" mass="18151">MLLCRLRWSPAWGCWWWALCGALWAGAGGSEDIVVGCGGFVRSDVEINYSLIEIKLYTKHGTLKYQTDCAPNNGYFMIPLYDKGDFVLKIEPPLGWSFEPTSVDIHVDGVNDICTKGGDINFVFTGFSVNGKVLSKGQSLGPAGVLVVLRSPSTGLTLQSTTTQPGGK</sequence>
<organism evidence="5 6">
    <name type="scientific">Thamnophis sirtalis</name>
    <dbReference type="NCBI Taxonomy" id="35019"/>
    <lineage>
        <taxon>Eukaryota</taxon>
        <taxon>Metazoa</taxon>
        <taxon>Chordata</taxon>
        <taxon>Craniata</taxon>
        <taxon>Vertebrata</taxon>
        <taxon>Euteleostomi</taxon>
        <taxon>Lepidosauria</taxon>
        <taxon>Squamata</taxon>
        <taxon>Bifurcata</taxon>
        <taxon>Unidentata</taxon>
        <taxon>Episquamata</taxon>
        <taxon>Toxicofera</taxon>
        <taxon>Serpentes</taxon>
        <taxon>Colubroidea</taxon>
        <taxon>Colubridae</taxon>
        <taxon>Natricinae</taxon>
        <taxon>Thamnophis</taxon>
    </lineage>
</organism>